<dbReference type="EMBL" id="LR593886">
    <property type="protein sequence ID" value="VTR93100.1"/>
    <property type="molecule type" value="Genomic_DNA"/>
</dbReference>
<dbReference type="InterPro" id="IPR013783">
    <property type="entry name" value="Ig-like_fold"/>
</dbReference>
<protein>
    <recommendedName>
        <fullName evidence="4">Methylamine utilization protein MauE</fullName>
    </recommendedName>
</protein>
<accession>A0A6P2D0W8</accession>
<feature type="transmembrane region" description="Helical" evidence="1">
    <location>
        <begin position="74"/>
        <end position="92"/>
    </location>
</feature>
<feature type="transmembrane region" description="Helical" evidence="1">
    <location>
        <begin position="7"/>
        <end position="28"/>
    </location>
</feature>
<gene>
    <name evidence="2" type="ORF">SOIL9_46140</name>
</gene>
<proteinExistence type="predicted"/>
<dbReference type="KEGG" id="gms:SOIL9_46140"/>
<evidence type="ECO:0000313" key="3">
    <source>
        <dbReference type="Proteomes" id="UP000464178"/>
    </source>
</evidence>
<feature type="transmembrane region" description="Helical" evidence="1">
    <location>
        <begin position="104"/>
        <end position="124"/>
    </location>
</feature>
<name>A0A6P2D0W8_9BACT</name>
<keyword evidence="1" id="KW-0812">Transmembrane</keyword>
<dbReference type="AlphaFoldDB" id="A0A6P2D0W8"/>
<keyword evidence="1" id="KW-0472">Membrane</keyword>
<reference evidence="2 3" key="1">
    <citation type="submission" date="2019-05" db="EMBL/GenBank/DDBJ databases">
        <authorList>
            <consortium name="Science for Life Laboratories"/>
        </authorList>
    </citation>
    <scope>NUCLEOTIDE SEQUENCE [LARGE SCALE GENOMIC DNA]</scope>
    <source>
        <strain evidence="2">Soil9</strain>
    </source>
</reference>
<feature type="transmembrane region" description="Helical" evidence="1">
    <location>
        <begin position="48"/>
        <end position="67"/>
    </location>
</feature>
<keyword evidence="3" id="KW-1185">Reference proteome</keyword>
<sequence>MRITNRWISRFVFGVAGVILLIACIMKILSEWSGNVNYDGRYFGGRLLVPLVAAEATLGLWLCLGLFPRAARLISAAIFAIFAIFSMYQYAIGKSSCGCFGSVSIMPLATAGLDLLIVFAMIIINPPALPKYKNQGWQIVLIILGAVAAGSVAAIAKTSKNNPENVLDPIVHSLGVVIQGQVIESKINIKNISDNKCEISHFQSSCPCLSIHPEFVAIDPGQTVSIDIRIDLAKEPDFYGNLSVEVVAAGRNGERLSRFAIDLSISKK</sequence>
<dbReference type="Proteomes" id="UP000464178">
    <property type="component" value="Chromosome"/>
</dbReference>
<dbReference type="GO" id="GO:0030416">
    <property type="term" value="P:methylamine metabolic process"/>
    <property type="evidence" value="ECO:0007669"/>
    <property type="project" value="InterPro"/>
</dbReference>
<dbReference type="RefSeq" id="WP_162667884.1">
    <property type="nucleotide sequence ID" value="NZ_LR593886.1"/>
</dbReference>
<evidence type="ECO:0000313" key="2">
    <source>
        <dbReference type="EMBL" id="VTR93100.1"/>
    </source>
</evidence>
<organism evidence="2 3">
    <name type="scientific">Gemmata massiliana</name>
    <dbReference type="NCBI Taxonomy" id="1210884"/>
    <lineage>
        <taxon>Bacteria</taxon>
        <taxon>Pseudomonadati</taxon>
        <taxon>Planctomycetota</taxon>
        <taxon>Planctomycetia</taxon>
        <taxon>Gemmatales</taxon>
        <taxon>Gemmataceae</taxon>
        <taxon>Gemmata</taxon>
    </lineage>
</organism>
<keyword evidence="1" id="KW-1133">Transmembrane helix</keyword>
<evidence type="ECO:0008006" key="4">
    <source>
        <dbReference type="Google" id="ProtNLM"/>
    </source>
</evidence>
<feature type="transmembrane region" description="Helical" evidence="1">
    <location>
        <begin position="136"/>
        <end position="156"/>
    </location>
</feature>
<dbReference type="InterPro" id="IPR011467">
    <property type="entry name" value="DUF1573"/>
</dbReference>
<dbReference type="Pfam" id="PF07610">
    <property type="entry name" value="DUF1573"/>
    <property type="match status" value="1"/>
</dbReference>
<dbReference type="PROSITE" id="PS51257">
    <property type="entry name" value="PROKAR_LIPOPROTEIN"/>
    <property type="match status" value="1"/>
</dbReference>
<dbReference type="Gene3D" id="2.60.40.10">
    <property type="entry name" value="Immunoglobulins"/>
    <property type="match status" value="1"/>
</dbReference>
<evidence type="ECO:0000256" key="1">
    <source>
        <dbReference type="SAM" id="Phobius"/>
    </source>
</evidence>
<dbReference type="GO" id="GO:0016020">
    <property type="term" value="C:membrane"/>
    <property type="evidence" value="ECO:0007669"/>
    <property type="project" value="UniProtKB-SubCell"/>
</dbReference>